<dbReference type="Pfam" id="PF07724">
    <property type="entry name" value="AAA_2"/>
    <property type="match status" value="1"/>
</dbReference>
<evidence type="ECO:0000256" key="5">
    <source>
        <dbReference type="ARBA" id="ARBA00023186"/>
    </source>
</evidence>
<dbReference type="VEuPathDB" id="ToxoDB:TGP89_289780"/>
<dbReference type="SMART" id="SM00382">
    <property type="entry name" value="AAA"/>
    <property type="match status" value="1"/>
</dbReference>
<dbReference type="FunFam" id="3.40.50.300:FF:000213">
    <property type="entry name" value="ATP-dependent protease ATPase subunit HslU"/>
    <property type="match status" value="1"/>
</dbReference>
<dbReference type="Gene3D" id="3.40.50.300">
    <property type="entry name" value="P-loop containing nucleotide triphosphate hydrolases"/>
    <property type="match status" value="2"/>
</dbReference>
<dbReference type="Pfam" id="PF00004">
    <property type="entry name" value="AAA"/>
    <property type="match status" value="1"/>
</dbReference>
<dbReference type="PANTHER" id="PTHR48102:SF3">
    <property type="entry name" value="ATP-DEPENDENT PROTEASE ATPASE SUBUNIT HSLU"/>
    <property type="match status" value="1"/>
</dbReference>
<dbReference type="InterPro" id="IPR027417">
    <property type="entry name" value="P-loop_NTPase"/>
</dbReference>
<keyword evidence="9" id="KW-0378">Hydrolase</keyword>
<sequence length="938" mass="101903">MRCLLSGRTRPSVGPLRPSSSITGRHSPSCTVSLSKPYADSSGQALLLLPVRGERKIWSSTLCVGSVCCPLPSVSSLSPLRDVSLLDRKCVSLGCLRVSRSVSTVSLALASRGPQGATGVSDEVGLRRTTRLSCSVSSRSPLLSCPPMLFSFRSYIQHPSRGSPYRRGDREGKRVSHMRGGSVQVYLHPASCGDAFSAHSRRGVFCVHQDAVIAGKERAWTSSQRLAGAASSSLFPTCISQKRQLCTTTSQPPHTGPQSPPSHPSFSLFPSFPSSPPLSSLLSSLSSLSPCEGDSGSGFCESAGKGSASCVVVEQQGLSSQGGLFIFAVEVPETQSRSVTQGVGITHFLSQARSPQTSSALLFSYSYFSPALCHSFQSALPTRNTDLPSASIHRGCFSCFPPSSSSCFSSYCSSASCIPSSYSARRVCCSLFPVLSVSSSSPSFTASSSRFFASSAPPCSGASPPSLPSSRPTSLTPQTTSERRDKSHSLCPQAMVEYLNRFIVGQVEAKRAVAVALRQRWRRRHIEDERLREDITPKNILLIGPTGVGKTEVARRLAKRLDAPFIKVEATKFTEVGFHGRDVDQIIKDLVEVAVKTQRTKLQEVMRPAAEHRAERKILEALLGKMPAEEHQHWLRHLRCGALDARRVHVDFPQRPSGGAASGGSFTEEGNRDAIVADLESIIRDIDRPRPAFFTTRRSGRGSEGRNLTVKEARKKLMQAELDSMITKDLVVQKALEAVEQEGIVFIDEIDKICSKGGRNGYNPDASDEGVQRDLLPLIEGTTVSTRYGDVKTDYILFIASGAFHCVRPSDLLAELQGRLPIRVTLKSLTENDLRDILTKTQNNLLAQNTALLRTENVELHFTEEAVNEIARVACEVNASVENIGARRLHTIIEKIMEDINFAAPSMAPGTRVEVDLERVRSSVSSLLTKTDYTRFVL</sequence>
<dbReference type="NCBIfam" id="NF003544">
    <property type="entry name" value="PRK05201.1"/>
    <property type="match status" value="1"/>
</dbReference>
<feature type="region of interest" description="Disordered" evidence="6">
    <location>
        <begin position="1"/>
        <end position="27"/>
    </location>
</feature>
<evidence type="ECO:0000259" key="7">
    <source>
        <dbReference type="SMART" id="SM00382"/>
    </source>
</evidence>
<name>A0A086JMC9_TOXGO</name>
<dbReference type="InterPro" id="IPR004491">
    <property type="entry name" value="HslU"/>
</dbReference>
<evidence type="ECO:0000256" key="4">
    <source>
        <dbReference type="ARBA" id="ARBA00022840"/>
    </source>
</evidence>
<dbReference type="Proteomes" id="UP000028828">
    <property type="component" value="Unassembled WGS sequence"/>
</dbReference>
<keyword evidence="4 9" id="KW-0067">ATP-binding</keyword>
<evidence type="ECO:0000256" key="3">
    <source>
        <dbReference type="ARBA" id="ARBA00022741"/>
    </source>
</evidence>
<dbReference type="GO" id="GO:0009376">
    <property type="term" value="C:HslUV protease complex"/>
    <property type="evidence" value="ECO:0007669"/>
    <property type="project" value="InterPro"/>
</dbReference>
<feature type="domain" description="AAA+ ATPase" evidence="7">
    <location>
        <begin position="536"/>
        <end position="830"/>
    </location>
</feature>
<dbReference type="SMART" id="SM01086">
    <property type="entry name" value="ClpB_D2-small"/>
    <property type="match status" value="1"/>
</dbReference>
<evidence type="ECO:0000256" key="1">
    <source>
        <dbReference type="ARBA" id="ARBA00009771"/>
    </source>
</evidence>
<feature type="region of interest" description="Disordered" evidence="6">
    <location>
        <begin position="462"/>
        <end position="488"/>
    </location>
</feature>
<dbReference type="GO" id="GO:0051603">
    <property type="term" value="P:proteolysis involved in protein catabolic process"/>
    <property type="evidence" value="ECO:0007669"/>
    <property type="project" value="TreeGrafter"/>
</dbReference>
<feature type="compositionally biased region" description="Pro residues" evidence="6">
    <location>
        <begin position="254"/>
        <end position="263"/>
    </location>
</feature>
<keyword evidence="2" id="KW-0963">Cytoplasm</keyword>
<dbReference type="AlphaFoldDB" id="A0A086JMC9"/>
<keyword evidence="9" id="KW-0645">Protease</keyword>
<dbReference type="InterPro" id="IPR050052">
    <property type="entry name" value="ATP-dep_Clp_protease_ClpX"/>
</dbReference>
<organism evidence="9 10">
    <name type="scientific">Toxoplasma gondii p89</name>
    <dbReference type="NCBI Taxonomy" id="943119"/>
    <lineage>
        <taxon>Eukaryota</taxon>
        <taxon>Sar</taxon>
        <taxon>Alveolata</taxon>
        <taxon>Apicomplexa</taxon>
        <taxon>Conoidasida</taxon>
        <taxon>Coccidia</taxon>
        <taxon>Eucoccidiorida</taxon>
        <taxon>Eimeriorina</taxon>
        <taxon>Sarcocystidae</taxon>
        <taxon>Toxoplasma</taxon>
    </lineage>
</organism>
<evidence type="ECO:0000259" key="8">
    <source>
        <dbReference type="SMART" id="SM01086"/>
    </source>
</evidence>
<feature type="compositionally biased region" description="Low complexity" evidence="6">
    <location>
        <begin position="462"/>
        <end position="480"/>
    </location>
</feature>
<feature type="region of interest" description="Disordered" evidence="6">
    <location>
        <begin position="246"/>
        <end position="268"/>
    </location>
</feature>
<feature type="compositionally biased region" description="Polar residues" evidence="6">
    <location>
        <begin position="18"/>
        <end position="27"/>
    </location>
</feature>
<dbReference type="OrthoDB" id="1721884at2759"/>
<comment type="caution">
    <text evidence="9">The sequence shown here is derived from an EMBL/GenBank/DDBJ whole genome shotgun (WGS) entry which is preliminary data.</text>
</comment>
<protein>
    <submittedName>
        <fullName evidence="9">Putative ATP-dependent hsl protease ATP-binding subunit hslU</fullName>
    </submittedName>
</protein>
<dbReference type="InterPro" id="IPR003593">
    <property type="entry name" value="AAA+_ATPase"/>
</dbReference>
<reference evidence="9 10" key="1">
    <citation type="submission" date="2014-03" db="EMBL/GenBank/DDBJ databases">
        <authorList>
            <person name="Sibley D."/>
            <person name="Venepally P."/>
            <person name="Karamycheva S."/>
            <person name="Hadjithomas M."/>
            <person name="Khan A."/>
            <person name="Brunk B."/>
            <person name="Roos D."/>
            <person name="Caler E."/>
            <person name="Lorenzi H."/>
        </authorList>
    </citation>
    <scope>NUCLEOTIDE SEQUENCE [LARGE SCALE GENOMIC DNA]</scope>
    <source>
        <strain evidence="10">p89</strain>
    </source>
</reference>
<dbReference type="GO" id="GO:0005524">
    <property type="term" value="F:ATP binding"/>
    <property type="evidence" value="ECO:0007669"/>
    <property type="project" value="UniProtKB-KW"/>
</dbReference>
<dbReference type="GO" id="GO:0016887">
    <property type="term" value="F:ATP hydrolysis activity"/>
    <property type="evidence" value="ECO:0007669"/>
    <property type="project" value="InterPro"/>
</dbReference>
<dbReference type="GO" id="GO:0008233">
    <property type="term" value="F:peptidase activity"/>
    <property type="evidence" value="ECO:0007669"/>
    <property type="project" value="UniProtKB-KW"/>
</dbReference>
<gene>
    <name evidence="9" type="ORF">TGP89_289780</name>
</gene>
<keyword evidence="3" id="KW-0547">Nucleotide-binding</keyword>
<dbReference type="PANTHER" id="PTHR48102">
    <property type="entry name" value="ATP-DEPENDENT CLP PROTEASE ATP-BINDING SUBUNIT CLPX-LIKE, MITOCHONDRIAL-RELATED"/>
    <property type="match status" value="1"/>
</dbReference>
<dbReference type="NCBIfam" id="TIGR00390">
    <property type="entry name" value="hslU"/>
    <property type="match status" value="1"/>
</dbReference>
<feature type="domain" description="Clp ATPase C-terminal" evidence="8">
    <location>
        <begin position="829"/>
        <end position="924"/>
    </location>
</feature>
<dbReference type="Gene3D" id="1.10.8.60">
    <property type="match status" value="1"/>
</dbReference>
<dbReference type="InterPro" id="IPR003959">
    <property type="entry name" value="ATPase_AAA_core"/>
</dbReference>
<evidence type="ECO:0000256" key="6">
    <source>
        <dbReference type="SAM" id="MobiDB-lite"/>
    </source>
</evidence>
<dbReference type="EMBL" id="AEYI02001772">
    <property type="protein sequence ID" value="KFG33297.1"/>
    <property type="molecule type" value="Genomic_DNA"/>
</dbReference>
<dbReference type="Pfam" id="PF10431">
    <property type="entry name" value="ClpB_D2-small"/>
    <property type="match status" value="1"/>
</dbReference>
<dbReference type="InterPro" id="IPR019489">
    <property type="entry name" value="Clp_ATPase_C"/>
</dbReference>
<evidence type="ECO:0000313" key="9">
    <source>
        <dbReference type="EMBL" id="KFG33297.1"/>
    </source>
</evidence>
<dbReference type="SUPFAM" id="SSF52540">
    <property type="entry name" value="P-loop containing nucleoside triphosphate hydrolases"/>
    <property type="match status" value="1"/>
</dbReference>
<accession>A0A086JMC9</accession>
<proteinExistence type="inferred from homology"/>
<evidence type="ECO:0000313" key="10">
    <source>
        <dbReference type="Proteomes" id="UP000028828"/>
    </source>
</evidence>
<evidence type="ECO:0000256" key="2">
    <source>
        <dbReference type="ARBA" id="ARBA00022490"/>
    </source>
</evidence>
<comment type="similarity">
    <text evidence="1">Belongs to the ClpX chaperone family. HslU subfamily.</text>
</comment>
<keyword evidence="5" id="KW-0143">Chaperone</keyword>